<keyword evidence="5" id="KW-0175">Coiled coil</keyword>
<dbReference type="PROSITE" id="PS00354">
    <property type="entry name" value="HMGI_Y"/>
    <property type="match status" value="1"/>
</dbReference>
<feature type="region of interest" description="Disordered" evidence="6">
    <location>
        <begin position="72"/>
        <end position="162"/>
    </location>
</feature>
<dbReference type="GO" id="GO:0003700">
    <property type="term" value="F:DNA-binding transcription factor activity"/>
    <property type="evidence" value="ECO:0007669"/>
    <property type="project" value="InterPro"/>
</dbReference>
<feature type="compositionally biased region" description="Polar residues" evidence="6">
    <location>
        <begin position="78"/>
        <end position="136"/>
    </location>
</feature>
<dbReference type="InterPro" id="IPR046347">
    <property type="entry name" value="bZIP_sf"/>
</dbReference>
<evidence type="ECO:0000256" key="1">
    <source>
        <dbReference type="ARBA" id="ARBA00004123"/>
    </source>
</evidence>
<feature type="domain" description="BZIP" evidence="7">
    <location>
        <begin position="160"/>
        <end position="223"/>
    </location>
</feature>
<evidence type="ECO:0000313" key="9">
    <source>
        <dbReference type="Proteomes" id="UP000308953"/>
    </source>
</evidence>
<protein>
    <recommendedName>
        <fullName evidence="7">BZIP domain-containing protein</fullName>
    </recommendedName>
</protein>
<evidence type="ECO:0000256" key="5">
    <source>
        <dbReference type="SAM" id="Coils"/>
    </source>
</evidence>
<dbReference type="InterPro" id="IPR004827">
    <property type="entry name" value="bZIP"/>
</dbReference>
<dbReference type="PANTHER" id="PTHR19304">
    <property type="entry name" value="CYCLIC-AMP RESPONSE ELEMENT BINDING PROTEIN"/>
    <property type="match status" value="1"/>
</dbReference>
<dbReference type="EMBL" id="QZAV01000264">
    <property type="protein sequence ID" value="THX32275.1"/>
    <property type="molecule type" value="Genomic_DNA"/>
</dbReference>
<dbReference type="CDD" id="cd14687">
    <property type="entry name" value="bZIP_ATF2"/>
    <property type="match status" value="1"/>
</dbReference>
<reference evidence="8 9" key="1">
    <citation type="submission" date="2018-10" db="EMBL/GenBank/DDBJ databases">
        <title>Fifty Aureobasidium pullulans genomes reveal a recombining polyextremotolerant generalist.</title>
        <authorList>
            <person name="Gostincar C."/>
            <person name="Turk M."/>
            <person name="Zajc J."/>
            <person name="Gunde-Cimerman N."/>
        </authorList>
    </citation>
    <scope>NUCLEOTIDE SEQUENCE [LARGE SCALE GENOMIC DNA]</scope>
    <source>
        <strain evidence="8 9">EXF-9785</strain>
    </source>
</reference>
<sequence>MSFCTSYPTLNTMLEPESERFTTTLLGHDEHISNACPALEDIPLDQMLSAMPCFTEDVGSYFETSAPAPFSMPALSPDTGSITTATTPSETSQVNLELSPKASSKTALPNSEMSPRASFHNSTIILNPSPVQSSKDTPPKRPRGRPRKYLADGTSAEPKNDSLDRYRAKNRRASAKCREREKTQTASLQKTVAEQSYRNAELKRSVAQLREELYELKMSALRHVDCDCRRIQQYNEWKARDVANAWDLESKDDA</sequence>
<dbReference type="SUPFAM" id="SSF57959">
    <property type="entry name" value="Leucine zipper domain"/>
    <property type="match status" value="1"/>
</dbReference>
<dbReference type="GO" id="GO:0005634">
    <property type="term" value="C:nucleus"/>
    <property type="evidence" value="ECO:0007669"/>
    <property type="project" value="UniProtKB-SubCell"/>
</dbReference>
<comment type="caution">
    <text evidence="8">The sequence shown here is derived from an EMBL/GenBank/DDBJ whole genome shotgun (WGS) entry which is preliminary data.</text>
</comment>
<dbReference type="InterPro" id="IPR051027">
    <property type="entry name" value="bZIP_transcription_factors"/>
</dbReference>
<dbReference type="Proteomes" id="UP000308953">
    <property type="component" value="Unassembled WGS sequence"/>
</dbReference>
<evidence type="ECO:0000256" key="6">
    <source>
        <dbReference type="SAM" id="MobiDB-lite"/>
    </source>
</evidence>
<gene>
    <name evidence="8" type="ORF">D6D10_08157</name>
</gene>
<evidence type="ECO:0000256" key="4">
    <source>
        <dbReference type="ARBA" id="ARBA00023242"/>
    </source>
</evidence>
<dbReference type="Gene3D" id="1.20.5.170">
    <property type="match status" value="1"/>
</dbReference>
<evidence type="ECO:0000256" key="2">
    <source>
        <dbReference type="ARBA" id="ARBA00023015"/>
    </source>
</evidence>
<keyword evidence="2" id="KW-0805">Transcription regulation</keyword>
<dbReference type="PROSITE" id="PS50217">
    <property type="entry name" value="BZIP"/>
    <property type="match status" value="1"/>
</dbReference>
<dbReference type="PROSITE" id="PS00036">
    <property type="entry name" value="BZIP_BASIC"/>
    <property type="match status" value="1"/>
</dbReference>
<proteinExistence type="predicted"/>
<keyword evidence="4" id="KW-0539">Nucleus</keyword>
<dbReference type="AlphaFoldDB" id="A0A4S9ED53"/>
<evidence type="ECO:0000259" key="7">
    <source>
        <dbReference type="PROSITE" id="PS50217"/>
    </source>
</evidence>
<dbReference type="InterPro" id="IPR000637">
    <property type="entry name" value="HMGI/Y_DNA-bd_CS"/>
</dbReference>
<evidence type="ECO:0000256" key="3">
    <source>
        <dbReference type="ARBA" id="ARBA00023163"/>
    </source>
</evidence>
<name>A0A4S9ED53_AURPU</name>
<comment type="subcellular location">
    <subcellularLocation>
        <location evidence="1">Nucleus</location>
    </subcellularLocation>
</comment>
<keyword evidence="3" id="KW-0804">Transcription</keyword>
<organism evidence="8 9">
    <name type="scientific">Aureobasidium pullulans</name>
    <name type="common">Black yeast</name>
    <name type="synonym">Pullularia pullulans</name>
    <dbReference type="NCBI Taxonomy" id="5580"/>
    <lineage>
        <taxon>Eukaryota</taxon>
        <taxon>Fungi</taxon>
        <taxon>Dikarya</taxon>
        <taxon>Ascomycota</taxon>
        <taxon>Pezizomycotina</taxon>
        <taxon>Dothideomycetes</taxon>
        <taxon>Dothideomycetidae</taxon>
        <taxon>Dothideales</taxon>
        <taxon>Saccotheciaceae</taxon>
        <taxon>Aureobasidium</taxon>
    </lineage>
</organism>
<evidence type="ECO:0000313" key="8">
    <source>
        <dbReference type="EMBL" id="THX32275.1"/>
    </source>
</evidence>
<dbReference type="Pfam" id="PF07716">
    <property type="entry name" value="bZIP_2"/>
    <property type="match status" value="1"/>
</dbReference>
<accession>A0A4S9ED53</accession>
<feature type="coiled-coil region" evidence="5">
    <location>
        <begin position="163"/>
        <end position="219"/>
    </location>
</feature>